<dbReference type="CDD" id="cd20514">
    <property type="entry name" value="CYCLIN_CCNC_rpt2"/>
    <property type="match status" value="1"/>
</dbReference>
<evidence type="ECO:0000259" key="4">
    <source>
        <dbReference type="SMART" id="SM00385"/>
    </source>
</evidence>
<feature type="compositionally biased region" description="Basic and acidic residues" evidence="3">
    <location>
        <begin position="270"/>
        <end position="280"/>
    </location>
</feature>
<dbReference type="PANTHER" id="PTHR10026">
    <property type="entry name" value="CYCLIN"/>
    <property type="match status" value="1"/>
</dbReference>
<proteinExistence type="inferred from homology"/>
<evidence type="ECO:0000256" key="3">
    <source>
        <dbReference type="SAM" id="MobiDB-lite"/>
    </source>
</evidence>
<dbReference type="Pfam" id="PF16899">
    <property type="entry name" value="Cyclin_C_2"/>
    <property type="match status" value="1"/>
</dbReference>
<dbReference type="SUPFAM" id="SSF47954">
    <property type="entry name" value="Cyclin-like"/>
    <property type="match status" value="2"/>
</dbReference>
<evidence type="ECO:0000313" key="6">
    <source>
        <dbReference type="Proteomes" id="UP000241890"/>
    </source>
</evidence>
<dbReference type="Gene3D" id="1.10.472.10">
    <property type="entry name" value="Cyclin-like"/>
    <property type="match status" value="2"/>
</dbReference>
<dbReference type="GO" id="GO:0016538">
    <property type="term" value="F:cyclin-dependent protein serine/threonine kinase regulator activity"/>
    <property type="evidence" value="ECO:0007669"/>
    <property type="project" value="InterPro"/>
</dbReference>
<dbReference type="SMART" id="SM00385">
    <property type="entry name" value="CYCLIN"/>
    <property type="match status" value="2"/>
</dbReference>
<gene>
    <name evidence="5" type="ORF">FCC1311_049712</name>
</gene>
<dbReference type="Pfam" id="PF00134">
    <property type="entry name" value="Cyclin_N"/>
    <property type="match status" value="1"/>
</dbReference>
<protein>
    <submittedName>
        <fullName evidence="5">Cyclin-C</fullName>
    </submittedName>
</protein>
<dbReference type="InterPro" id="IPR036915">
    <property type="entry name" value="Cyclin-like_sf"/>
</dbReference>
<name>A0A2R5GCP7_9STRA</name>
<dbReference type="GO" id="GO:0006357">
    <property type="term" value="P:regulation of transcription by RNA polymerase II"/>
    <property type="evidence" value="ECO:0007669"/>
    <property type="project" value="InterPro"/>
</dbReference>
<comment type="similarity">
    <text evidence="2">Belongs to the cyclin family.</text>
</comment>
<dbReference type="AlphaFoldDB" id="A0A2R5GCP7"/>
<dbReference type="Proteomes" id="UP000241890">
    <property type="component" value="Unassembled WGS sequence"/>
</dbReference>
<sequence>MASSFWESSQCRRWLFSENDLKERRDRYHCTFMEAESAQVLNDEMMRFMNLVGKSLGWRQTVIATSKLLYKRFFVVTCMDERYDPRLIAVTCLYLAAKVEELGQYNLRDLLKKVQEVQSREGFQIPKYSHQHVHDFEFHILDALSFDLVVFHPYQYLSKYVRDAQIEDQICVDAAWSILNDSYLSDVILLYPPYLIAIAAFYMACVQTNVDSKKWFSQLNVRLDVVREIAQLIIDMYKGRAAVAERQRRIRPEVMEDVNRKFESNFAMQQEEHKKRANELKRKKQQEKPGNAKKKVRR</sequence>
<feature type="domain" description="Cyclin-like" evidence="4">
    <location>
        <begin position="47"/>
        <end position="142"/>
    </location>
</feature>
<feature type="domain" description="Cyclin-like" evidence="4">
    <location>
        <begin position="155"/>
        <end position="235"/>
    </location>
</feature>
<comment type="caution">
    <text evidence="5">The sequence shown here is derived from an EMBL/GenBank/DDBJ whole genome shotgun (WGS) entry which is preliminary data.</text>
</comment>
<accession>A0A2R5GCP7</accession>
<evidence type="ECO:0000256" key="1">
    <source>
        <dbReference type="ARBA" id="ARBA00023127"/>
    </source>
</evidence>
<feature type="compositionally biased region" description="Basic residues" evidence="3">
    <location>
        <begin position="281"/>
        <end position="298"/>
    </location>
</feature>
<evidence type="ECO:0000313" key="5">
    <source>
        <dbReference type="EMBL" id="GBG28750.1"/>
    </source>
</evidence>
<dbReference type="EMBL" id="BEYU01000048">
    <property type="protein sequence ID" value="GBG28750.1"/>
    <property type="molecule type" value="Genomic_DNA"/>
</dbReference>
<feature type="region of interest" description="Disordered" evidence="3">
    <location>
        <begin position="265"/>
        <end position="298"/>
    </location>
</feature>
<dbReference type="InterPro" id="IPR013763">
    <property type="entry name" value="Cyclin-like_dom"/>
</dbReference>
<dbReference type="InterPro" id="IPR031658">
    <property type="entry name" value="Cyclin_C_2"/>
</dbReference>
<keyword evidence="1 2" id="KW-0195">Cyclin</keyword>
<dbReference type="InParanoid" id="A0A2R5GCP7"/>
<evidence type="ECO:0000256" key="2">
    <source>
        <dbReference type="RuleBase" id="RU000383"/>
    </source>
</evidence>
<reference evidence="5 6" key="1">
    <citation type="submission" date="2017-12" db="EMBL/GenBank/DDBJ databases">
        <title>Sequencing, de novo assembly and annotation of complete genome of a new Thraustochytrid species, strain FCC1311.</title>
        <authorList>
            <person name="Sedici K."/>
            <person name="Godart F."/>
            <person name="Aiese Cigliano R."/>
            <person name="Sanseverino W."/>
            <person name="Barakat M."/>
            <person name="Ortet P."/>
            <person name="Marechal E."/>
            <person name="Cagnac O."/>
            <person name="Amato A."/>
        </authorList>
    </citation>
    <scope>NUCLEOTIDE SEQUENCE [LARGE SCALE GENOMIC DNA]</scope>
</reference>
<keyword evidence="6" id="KW-1185">Reference proteome</keyword>
<dbReference type="OrthoDB" id="10266018at2759"/>
<dbReference type="InterPro" id="IPR006671">
    <property type="entry name" value="Cyclin_N"/>
</dbReference>
<organism evidence="5 6">
    <name type="scientific">Hondaea fermentalgiana</name>
    <dbReference type="NCBI Taxonomy" id="2315210"/>
    <lineage>
        <taxon>Eukaryota</taxon>
        <taxon>Sar</taxon>
        <taxon>Stramenopiles</taxon>
        <taxon>Bigyra</taxon>
        <taxon>Labyrinthulomycetes</taxon>
        <taxon>Thraustochytrida</taxon>
        <taxon>Thraustochytriidae</taxon>
        <taxon>Hondaea</taxon>
    </lineage>
</organism>
<dbReference type="InterPro" id="IPR043198">
    <property type="entry name" value="Cyclin/Ssn8"/>
</dbReference>
<dbReference type="PIRSF" id="PIRSF028758">
    <property type="entry name" value="Cyclin, C/H/G types"/>
    <property type="match status" value="1"/>
</dbReference>